<dbReference type="SUPFAM" id="SSF52540">
    <property type="entry name" value="P-loop containing nucleoside triphosphate hydrolases"/>
    <property type="match status" value="1"/>
</dbReference>
<dbReference type="EMBL" id="QBMP01000162">
    <property type="protein sequence ID" value="PZO51692.1"/>
    <property type="molecule type" value="Genomic_DNA"/>
</dbReference>
<dbReference type="InterPro" id="IPR027417">
    <property type="entry name" value="P-loop_NTPase"/>
</dbReference>
<evidence type="ECO:0000313" key="2">
    <source>
        <dbReference type="EMBL" id="PZO51692.1"/>
    </source>
</evidence>
<proteinExistence type="predicted"/>
<evidence type="ECO:0000313" key="3">
    <source>
        <dbReference type="Proteomes" id="UP000249794"/>
    </source>
</evidence>
<reference evidence="3" key="1">
    <citation type="submission" date="2018-04" db="EMBL/GenBank/DDBJ databases">
        <authorList>
            <person name="Cornet L."/>
        </authorList>
    </citation>
    <scope>NUCLEOTIDE SEQUENCE [LARGE SCALE GENOMIC DNA]</scope>
</reference>
<evidence type="ECO:0000259" key="1">
    <source>
        <dbReference type="Pfam" id="PF01656"/>
    </source>
</evidence>
<dbReference type="Proteomes" id="UP000249794">
    <property type="component" value="Unassembled WGS sequence"/>
</dbReference>
<dbReference type="CDD" id="cd02042">
    <property type="entry name" value="ParAB_family"/>
    <property type="match status" value="1"/>
</dbReference>
<reference evidence="2 3" key="2">
    <citation type="submission" date="2018-06" db="EMBL/GenBank/DDBJ databases">
        <title>Metagenomic assembly of (sub)arctic Cyanobacteria and their associated microbiome from non-axenic cultures.</title>
        <authorList>
            <person name="Baurain D."/>
        </authorList>
    </citation>
    <scope>NUCLEOTIDE SEQUENCE [LARGE SCALE GENOMIC DNA]</scope>
    <source>
        <strain evidence="2">ULC027bin1</strain>
    </source>
</reference>
<name>A0A2W4X550_9CYAN</name>
<dbReference type="PIRSF" id="PIRSF009320">
    <property type="entry name" value="Nuc_binding_HP_1000"/>
    <property type="match status" value="1"/>
</dbReference>
<accession>A0A2W4X550</accession>
<dbReference type="InterPro" id="IPR002586">
    <property type="entry name" value="CobQ/CobB/MinD/ParA_Nub-bd_dom"/>
</dbReference>
<dbReference type="AlphaFoldDB" id="A0A2W4X550"/>
<organism evidence="2 3">
    <name type="scientific">Phormidesmis priestleyi</name>
    <dbReference type="NCBI Taxonomy" id="268141"/>
    <lineage>
        <taxon>Bacteria</taxon>
        <taxon>Bacillati</taxon>
        <taxon>Cyanobacteriota</taxon>
        <taxon>Cyanophyceae</taxon>
        <taxon>Leptolyngbyales</taxon>
        <taxon>Leptolyngbyaceae</taxon>
        <taxon>Phormidesmis</taxon>
    </lineage>
</organism>
<dbReference type="PANTHER" id="PTHR13696:SF96">
    <property type="entry name" value="COBQ_COBB_MIND_PARA NUCLEOTIDE BINDING DOMAIN-CONTAINING PROTEIN"/>
    <property type="match status" value="1"/>
</dbReference>
<feature type="domain" description="CobQ/CobB/MinD/ParA nucleotide binding" evidence="1">
    <location>
        <begin position="8"/>
        <end position="179"/>
    </location>
</feature>
<dbReference type="PANTHER" id="PTHR13696">
    <property type="entry name" value="P-LOOP CONTAINING NUCLEOSIDE TRIPHOSPHATE HYDROLASE"/>
    <property type="match status" value="1"/>
</dbReference>
<dbReference type="Pfam" id="PF01656">
    <property type="entry name" value="CbiA"/>
    <property type="match status" value="1"/>
</dbReference>
<gene>
    <name evidence="2" type="ORF">DCF15_14580</name>
</gene>
<dbReference type="Gene3D" id="3.40.50.300">
    <property type="entry name" value="P-loop containing nucleotide triphosphate hydrolases"/>
    <property type="match status" value="1"/>
</dbReference>
<protein>
    <submittedName>
        <fullName evidence="2">Chromosome partitioning protein ParA</fullName>
    </submittedName>
</protein>
<sequence length="214" mass="22665">MKNILIVCLLSNKGGSGKTTLSTAIAGELHRRKLSGLLIDLDPQGSASRWHQQRDDKEPGVIPAQAHQLPGIVERANEAEADFLIIDTPPHSDSASLAAARVADVILAPARPGLADVAALEFTKDLIAIAKKLDSSYVVINAAPHAAAATEAKQAIIASYHMDICPVPLAQRIAYSHAFTAGLSPSEYDPSSKAGAEVKKLVTWLQKTSKHAVK</sequence>
<dbReference type="InterPro" id="IPR050678">
    <property type="entry name" value="DNA_Partitioning_ATPase"/>
</dbReference>
<comment type="caution">
    <text evidence="2">The sequence shown here is derived from an EMBL/GenBank/DDBJ whole genome shotgun (WGS) entry which is preliminary data.</text>
</comment>